<comment type="caution">
    <text evidence="1">The sequence shown here is derived from an EMBL/GenBank/DDBJ whole genome shotgun (WGS) entry which is preliminary data.</text>
</comment>
<accession>A0A8J4TPI0</accession>
<proteinExistence type="predicted"/>
<evidence type="ECO:0000313" key="1">
    <source>
        <dbReference type="EMBL" id="KAF5888801.1"/>
    </source>
</evidence>
<evidence type="ECO:0000313" key="2">
    <source>
        <dbReference type="Proteomes" id="UP000727407"/>
    </source>
</evidence>
<dbReference type="AlphaFoldDB" id="A0A8J4TPI0"/>
<protein>
    <submittedName>
        <fullName evidence="1">Uncharacterized protein</fullName>
    </submittedName>
</protein>
<reference evidence="1" key="1">
    <citation type="submission" date="2020-07" db="EMBL/GenBank/DDBJ databases">
        <title>Clarias magur genome sequencing, assembly and annotation.</title>
        <authorList>
            <person name="Kushwaha B."/>
            <person name="Kumar R."/>
            <person name="Das P."/>
            <person name="Joshi C.G."/>
            <person name="Kumar D."/>
            <person name="Nagpure N.S."/>
            <person name="Pandey M."/>
            <person name="Agarwal S."/>
            <person name="Srivastava S."/>
            <person name="Singh M."/>
            <person name="Sahoo L."/>
            <person name="Jayasankar P."/>
            <person name="Meher P.K."/>
            <person name="Koringa P.G."/>
            <person name="Iquebal M.A."/>
            <person name="Das S.P."/>
            <person name="Bit A."/>
            <person name="Patnaik S."/>
            <person name="Patel N."/>
            <person name="Shah T.M."/>
            <person name="Hinsu A."/>
            <person name="Jena J.K."/>
        </authorList>
    </citation>
    <scope>NUCLEOTIDE SEQUENCE</scope>
    <source>
        <strain evidence="1">CIFAMagur01</strain>
        <tissue evidence="1">Testis</tissue>
    </source>
</reference>
<gene>
    <name evidence="1" type="ORF">DAT39_021511</name>
</gene>
<keyword evidence="2" id="KW-1185">Reference proteome</keyword>
<dbReference type="Proteomes" id="UP000727407">
    <property type="component" value="Unassembled WGS sequence"/>
</dbReference>
<name>A0A8J4TPI0_CLAMG</name>
<dbReference type="EMBL" id="QNUK01000919">
    <property type="protein sequence ID" value="KAF5888801.1"/>
    <property type="molecule type" value="Genomic_DNA"/>
</dbReference>
<sequence>MTDATCNHRVIAQRRCRPTTPSLLIRRIKAPLCSFLPPESTEVFLQRRRVPSRAPSPPLTSSPLCAEICVILVRNPAAAVAVPECSAGL</sequence>
<organism evidence="1 2">
    <name type="scientific">Clarias magur</name>
    <name type="common">Asian catfish</name>
    <name type="synonym">Macropteronotus magur</name>
    <dbReference type="NCBI Taxonomy" id="1594786"/>
    <lineage>
        <taxon>Eukaryota</taxon>
        <taxon>Metazoa</taxon>
        <taxon>Chordata</taxon>
        <taxon>Craniata</taxon>
        <taxon>Vertebrata</taxon>
        <taxon>Euteleostomi</taxon>
        <taxon>Actinopterygii</taxon>
        <taxon>Neopterygii</taxon>
        <taxon>Teleostei</taxon>
        <taxon>Ostariophysi</taxon>
        <taxon>Siluriformes</taxon>
        <taxon>Clariidae</taxon>
        <taxon>Clarias</taxon>
    </lineage>
</organism>